<dbReference type="NCBIfam" id="NF003413">
    <property type="entry name" value="PRK04778.1-7"/>
    <property type="match status" value="1"/>
</dbReference>
<dbReference type="GO" id="GO:0000917">
    <property type="term" value="P:division septum assembly"/>
    <property type="evidence" value="ECO:0007669"/>
    <property type="project" value="UniProtKB-KW"/>
</dbReference>
<dbReference type="Proteomes" id="UP000018296">
    <property type="component" value="Unassembled WGS sequence"/>
</dbReference>
<evidence type="ECO:0000256" key="3">
    <source>
        <dbReference type="ARBA" id="ARBA00022989"/>
    </source>
</evidence>
<keyword evidence="2 8" id="KW-0812">Transmembrane</keyword>
<dbReference type="OrthoDB" id="1654473at2"/>
<dbReference type="GO" id="GO:0000921">
    <property type="term" value="P:septin ring assembly"/>
    <property type="evidence" value="ECO:0007669"/>
    <property type="project" value="InterPro"/>
</dbReference>
<dbReference type="STRING" id="1395513.P343_02175"/>
<keyword evidence="1 8" id="KW-0132">Cell division</keyword>
<proteinExistence type="inferred from homology"/>
<feature type="coiled-coil region" evidence="8">
    <location>
        <begin position="375"/>
        <end position="423"/>
    </location>
</feature>
<dbReference type="RefSeq" id="WP_023508747.1">
    <property type="nucleotide sequence ID" value="NZ_AWTC01000001.1"/>
</dbReference>
<evidence type="ECO:0000256" key="1">
    <source>
        <dbReference type="ARBA" id="ARBA00022618"/>
    </source>
</evidence>
<evidence type="ECO:0000256" key="6">
    <source>
        <dbReference type="ARBA" id="ARBA00023210"/>
    </source>
</evidence>
<comment type="caution">
    <text evidence="9">The sequence shown here is derived from an EMBL/GenBank/DDBJ whole genome shotgun (WGS) entry which is preliminary data.</text>
</comment>
<comment type="subcellular location">
    <subcellularLocation>
        <location evidence="8">Cell membrane</location>
        <topology evidence="8">Single-pass membrane protein</topology>
    </subcellularLocation>
    <text evidence="8">Colocalized with FtsZ to the nascent septal site.</text>
</comment>
<evidence type="ECO:0000256" key="7">
    <source>
        <dbReference type="ARBA" id="ARBA00023306"/>
    </source>
</evidence>
<dbReference type="EMBL" id="AWTC01000001">
    <property type="protein sequence ID" value="EST13575.1"/>
    <property type="molecule type" value="Genomic_DNA"/>
</dbReference>
<evidence type="ECO:0000256" key="4">
    <source>
        <dbReference type="ARBA" id="ARBA00023054"/>
    </source>
</evidence>
<name>V6J184_9BACL</name>
<organism evidence="9 10">
    <name type="scientific">Sporolactobacillus laevolacticus DSM 442</name>
    <dbReference type="NCBI Taxonomy" id="1395513"/>
    <lineage>
        <taxon>Bacteria</taxon>
        <taxon>Bacillati</taxon>
        <taxon>Bacillota</taxon>
        <taxon>Bacilli</taxon>
        <taxon>Bacillales</taxon>
        <taxon>Sporolactobacillaceae</taxon>
        <taxon>Sporolactobacillus</taxon>
    </lineage>
</organism>
<comment type="function">
    <text evidence="8">Negative regulator of FtsZ ring formation; modulates the frequency and position of FtsZ ring formation. Inhibits FtsZ ring formation at polar sites. Interacts either with FtsZ or with one of its binding partners to promote depolymerization.</text>
</comment>
<evidence type="ECO:0000256" key="2">
    <source>
        <dbReference type="ARBA" id="ARBA00022692"/>
    </source>
</evidence>
<dbReference type="GO" id="GO:0005940">
    <property type="term" value="C:septin ring"/>
    <property type="evidence" value="ECO:0007669"/>
    <property type="project" value="InterPro"/>
</dbReference>
<dbReference type="InterPro" id="IPR010379">
    <property type="entry name" value="EzrA"/>
</dbReference>
<evidence type="ECO:0000313" key="9">
    <source>
        <dbReference type="EMBL" id="EST13575.1"/>
    </source>
</evidence>
<evidence type="ECO:0000256" key="5">
    <source>
        <dbReference type="ARBA" id="ARBA00023136"/>
    </source>
</evidence>
<gene>
    <name evidence="8" type="primary">ezrA</name>
    <name evidence="9" type="ORF">P343_02175</name>
</gene>
<dbReference type="GO" id="GO:0005886">
    <property type="term" value="C:plasma membrane"/>
    <property type="evidence" value="ECO:0007669"/>
    <property type="project" value="UniProtKB-SubCell"/>
</dbReference>
<keyword evidence="9" id="KW-0808">Transferase</keyword>
<keyword evidence="5 8" id="KW-0472">Membrane</keyword>
<evidence type="ECO:0000256" key="8">
    <source>
        <dbReference type="HAMAP-Rule" id="MF_00728"/>
    </source>
</evidence>
<keyword evidence="8" id="KW-1003">Cell membrane</keyword>
<keyword evidence="10" id="KW-1185">Reference proteome</keyword>
<sequence>MLYVLVGLILLIILIVAYGTWMRKRTFAEIDRSEARRVDLINRPVAKELSKVKKLNMAGDTETKFDKWHKDWDTIVTQSLPQIEESLFKAEEFTEKYRFHKADLLIKEANKKMATIEMRIEEILSELNTVVESETKNREDVTAIKEVFHQIKKDIITKRSQFHQTLPSLEQSVQKIEDQLKNYGTETESGNYLDARQILLGVKQSADQLQDQIKAVPELYKDLHKTIPDQFKELLQGEQEMTEQGYQLEHLQLKSQLEEMEKHCQLMETAVSSLELDEARDGLKGVHDQLDWLYAQLEKEVASRKQFQDMTPKFEEKLERVSGKIDELDSETATIRDSYHISSEDLKMQHDLGKTFQRLEKAFTETQVDDHQEPFSSIYEKLEALQSELQDMETLADEFSEKIKTLRKDEMDARDQIQKLKRQLFETKRTIQKSNLPGVPGSFTGALQQAGEQLKSVYQKLDEKPLNMSNVQMLLAQAADDINNVYHQAEKLVETASFAEEMIQYGNRYRTDYQDIDQALKKAEQYFRNYDYQAAVETAVLAIEKKEPKILKREELYQGREA</sequence>
<accession>V6J184</accession>
<dbReference type="PATRIC" id="fig|1395513.3.peg.439"/>
<evidence type="ECO:0000313" key="10">
    <source>
        <dbReference type="Proteomes" id="UP000018296"/>
    </source>
</evidence>
<keyword evidence="7 8" id="KW-0131">Cell cycle</keyword>
<feature type="topological domain" description="Cytoplasmic" evidence="8">
    <location>
        <begin position="23"/>
        <end position="562"/>
    </location>
</feature>
<feature type="topological domain" description="Extracellular" evidence="8">
    <location>
        <begin position="1"/>
        <end position="3"/>
    </location>
</feature>
<dbReference type="GO" id="GO:0016301">
    <property type="term" value="F:kinase activity"/>
    <property type="evidence" value="ECO:0007669"/>
    <property type="project" value="UniProtKB-KW"/>
</dbReference>
<protein>
    <recommendedName>
        <fullName evidence="8">Septation ring formation regulator EzrA</fullName>
    </recommendedName>
</protein>
<dbReference type="Pfam" id="PF06160">
    <property type="entry name" value="EzrA"/>
    <property type="match status" value="1"/>
</dbReference>
<dbReference type="HAMAP" id="MF_00728">
    <property type="entry name" value="EzrA"/>
    <property type="match status" value="1"/>
</dbReference>
<comment type="similarity">
    <text evidence="8">Belongs to the EzrA family.</text>
</comment>
<keyword evidence="4 8" id="KW-0175">Coiled coil</keyword>
<dbReference type="eggNOG" id="COG4477">
    <property type="taxonomic scope" value="Bacteria"/>
</dbReference>
<keyword evidence="3 8" id="KW-1133">Transmembrane helix</keyword>
<keyword evidence="9" id="KW-0418">Kinase</keyword>
<dbReference type="AlphaFoldDB" id="V6J184"/>
<keyword evidence="6 8" id="KW-0717">Septation</keyword>
<reference evidence="9 10" key="1">
    <citation type="journal article" date="2013" name="Genome Announc.">
        <title>Genome Sequence of Sporolactobacillus laevolacticus DSM442, an Efficient Polymer-Grade D-Lactate Producer from Agricultural Waste Cottonseed as a Nitrogen Source.</title>
        <authorList>
            <person name="Wang H."/>
            <person name="Wang L."/>
            <person name="Ju J."/>
            <person name="Yu B."/>
            <person name="Ma Y."/>
        </authorList>
    </citation>
    <scope>NUCLEOTIDE SEQUENCE [LARGE SCALE GENOMIC DNA]</scope>
    <source>
        <strain evidence="9 10">DSM 442</strain>
    </source>
</reference>